<dbReference type="InterPro" id="IPR011042">
    <property type="entry name" value="6-blade_b-propeller_TolB-like"/>
</dbReference>
<dbReference type="OrthoDB" id="6071517at2759"/>
<dbReference type="SUPFAM" id="SSF63829">
    <property type="entry name" value="Calcium-dependent phosphotriesterase"/>
    <property type="match status" value="1"/>
</dbReference>
<keyword evidence="2" id="KW-1185">Reference proteome</keyword>
<protein>
    <submittedName>
        <fullName evidence="1">Uncharacterized protein</fullName>
    </submittedName>
</protein>
<evidence type="ECO:0000313" key="1">
    <source>
        <dbReference type="EMBL" id="VDI67244.1"/>
    </source>
</evidence>
<sequence length="246" mass="27402">MQYSSDDTIYLSCSRGDVHEFLNVRLFKISMKVLKRLDIECTDFDLNSKNEIHFEPFRGSGVHVTPLIGVKKIILDPSPMLVMAIHINRTDGLILGLREQGPPFPVTQFSTRQIVVFGKNNQRALTIEYDQSDQFENYDGRLVALEISGKVKFIYEGHSSVDTPQTPFNPMGIVITGTNNIIVSDSNNNYLHALNKQGNLIGLQKVADLGIERPYSLCVDSEGFLLVGCFVKVGRGAKIHVATTTL</sequence>
<dbReference type="EMBL" id="UYJE01008795">
    <property type="protein sequence ID" value="VDI67244.1"/>
    <property type="molecule type" value="Genomic_DNA"/>
</dbReference>
<dbReference type="Proteomes" id="UP000596742">
    <property type="component" value="Unassembled WGS sequence"/>
</dbReference>
<dbReference type="Gene3D" id="2.120.10.30">
    <property type="entry name" value="TolB, C-terminal domain"/>
    <property type="match status" value="1"/>
</dbReference>
<reference evidence="1" key="1">
    <citation type="submission" date="2018-11" db="EMBL/GenBank/DDBJ databases">
        <authorList>
            <person name="Alioto T."/>
            <person name="Alioto T."/>
        </authorList>
    </citation>
    <scope>NUCLEOTIDE SEQUENCE</scope>
</reference>
<proteinExistence type="predicted"/>
<dbReference type="AlphaFoldDB" id="A0A8B6GQ49"/>
<evidence type="ECO:0000313" key="2">
    <source>
        <dbReference type="Proteomes" id="UP000596742"/>
    </source>
</evidence>
<accession>A0A8B6GQ49</accession>
<organism evidence="1 2">
    <name type="scientific">Mytilus galloprovincialis</name>
    <name type="common">Mediterranean mussel</name>
    <dbReference type="NCBI Taxonomy" id="29158"/>
    <lineage>
        <taxon>Eukaryota</taxon>
        <taxon>Metazoa</taxon>
        <taxon>Spiralia</taxon>
        <taxon>Lophotrochozoa</taxon>
        <taxon>Mollusca</taxon>
        <taxon>Bivalvia</taxon>
        <taxon>Autobranchia</taxon>
        <taxon>Pteriomorphia</taxon>
        <taxon>Mytilida</taxon>
        <taxon>Mytiloidea</taxon>
        <taxon>Mytilidae</taxon>
        <taxon>Mytilinae</taxon>
        <taxon>Mytilus</taxon>
    </lineage>
</organism>
<gene>
    <name evidence="1" type="ORF">MGAL_10B031791</name>
</gene>
<name>A0A8B6GQ49_MYTGA</name>
<comment type="caution">
    <text evidence="1">The sequence shown here is derived from an EMBL/GenBank/DDBJ whole genome shotgun (WGS) entry which is preliminary data.</text>
</comment>